<dbReference type="Gene3D" id="3.40.50.2300">
    <property type="match status" value="1"/>
</dbReference>
<reference evidence="7 8" key="1">
    <citation type="submission" date="2019-06" db="EMBL/GenBank/DDBJ databases">
        <title>A novel bacterium of genus Marinomonas, isolated from coastal sand.</title>
        <authorList>
            <person name="Huang H."/>
            <person name="Mo K."/>
            <person name="Hu Y."/>
        </authorList>
    </citation>
    <scope>NUCLEOTIDE SEQUENCE [LARGE SCALE GENOMIC DNA]</scope>
    <source>
        <strain evidence="7 8">HB171799</strain>
    </source>
</reference>
<dbReference type="InterPro" id="IPR050438">
    <property type="entry name" value="LMW_PTPase"/>
</dbReference>
<evidence type="ECO:0000256" key="5">
    <source>
        <dbReference type="PIRSR" id="PIRSR617867-1"/>
    </source>
</evidence>
<keyword evidence="3" id="KW-0378">Hydrolase</keyword>
<dbReference type="SMART" id="SM00226">
    <property type="entry name" value="LMWPc"/>
    <property type="match status" value="1"/>
</dbReference>
<dbReference type="CDD" id="cd16343">
    <property type="entry name" value="LMWPTP"/>
    <property type="match status" value="1"/>
</dbReference>
<sequence>MKVLMVCLGNICRSPAAQGVLEFLARKHRLDIQVDSAGTAAYHIGKRPDARSIAALAEIGIDISQQRARQVSRHDFEEFDWILAMDRDNLNNLAQLAPAQERAKIALLGEYRNGLNGGEVADPYWGEAAEFAQMREHLMVLLQDFISEIKS</sequence>
<evidence type="ECO:0000313" key="7">
    <source>
        <dbReference type="EMBL" id="TPE55495.1"/>
    </source>
</evidence>
<evidence type="ECO:0000313" key="8">
    <source>
        <dbReference type="Proteomes" id="UP000315901"/>
    </source>
</evidence>
<dbReference type="PRINTS" id="PR00719">
    <property type="entry name" value="LMWPTPASE"/>
</dbReference>
<dbReference type="InterPro" id="IPR036196">
    <property type="entry name" value="Ptyr_pPase_sf"/>
</dbReference>
<name>A0A501X4Q1_9GAMM</name>
<proteinExistence type="inferred from homology"/>
<organism evidence="7 8">
    <name type="scientific">Maribrevibacterium harenarium</name>
    <dbReference type="NCBI Taxonomy" id="2589817"/>
    <lineage>
        <taxon>Bacteria</taxon>
        <taxon>Pseudomonadati</taxon>
        <taxon>Pseudomonadota</taxon>
        <taxon>Gammaproteobacteria</taxon>
        <taxon>Oceanospirillales</taxon>
        <taxon>Oceanospirillaceae</taxon>
        <taxon>Maribrevibacterium</taxon>
    </lineage>
</organism>
<feature type="domain" description="Phosphotyrosine protein phosphatase I" evidence="6">
    <location>
        <begin position="1"/>
        <end position="148"/>
    </location>
</feature>
<dbReference type="Pfam" id="PF01451">
    <property type="entry name" value="LMWPc"/>
    <property type="match status" value="1"/>
</dbReference>
<feature type="active site" description="Proton donor" evidence="5">
    <location>
        <position position="122"/>
    </location>
</feature>
<dbReference type="RefSeq" id="WP_140586504.1">
    <property type="nucleotide sequence ID" value="NZ_VFRR01000001.1"/>
</dbReference>
<dbReference type="PANTHER" id="PTHR11717">
    <property type="entry name" value="LOW MOLECULAR WEIGHT PROTEIN TYROSINE PHOSPHATASE"/>
    <property type="match status" value="1"/>
</dbReference>
<comment type="caution">
    <text evidence="7">The sequence shown here is derived from an EMBL/GenBank/DDBJ whole genome shotgun (WGS) entry which is preliminary data.</text>
</comment>
<dbReference type="EC" id="3.1.3.48" evidence="2"/>
<dbReference type="OrthoDB" id="9784339at2"/>
<dbReference type="AlphaFoldDB" id="A0A501X4Q1"/>
<protein>
    <recommendedName>
        <fullName evidence="2">protein-tyrosine-phosphatase</fullName>
        <ecNumber evidence="2">3.1.3.48</ecNumber>
    </recommendedName>
</protein>
<dbReference type="InterPro" id="IPR017867">
    <property type="entry name" value="Tyr_phospatase_low_mol_wt"/>
</dbReference>
<evidence type="ECO:0000256" key="1">
    <source>
        <dbReference type="ARBA" id="ARBA00011063"/>
    </source>
</evidence>
<feature type="active site" description="Nucleophile" evidence="5">
    <location>
        <position position="7"/>
    </location>
</feature>
<dbReference type="Proteomes" id="UP000315901">
    <property type="component" value="Unassembled WGS sequence"/>
</dbReference>
<evidence type="ECO:0000256" key="4">
    <source>
        <dbReference type="ARBA" id="ARBA00022912"/>
    </source>
</evidence>
<evidence type="ECO:0000259" key="6">
    <source>
        <dbReference type="SMART" id="SM00226"/>
    </source>
</evidence>
<gene>
    <name evidence="7" type="ORF">FJM67_00140</name>
</gene>
<comment type="similarity">
    <text evidence="1">Belongs to the low molecular weight phosphotyrosine protein phosphatase family.</text>
</comment>
<dbReference type="EMBL" id="VFRR01000001">
    <property type="protein sequence ID" value="TPE55495.1"/>
    <property type="molecule type" value="Genomic_DNA"/>
</dbReference>
<dbReference type="InterPro" id="IPR023485">
    <property type="entry name" value="Ptyr_pPase"/>
</dbReference>
<dbReference type="SUPFAM" id="SSF52788">
    <property type="entry name" value="Phosphotyrosine protein phosphatases I"/>
    <property type="match status" value="1"/>
</dbReference>
<accession>A0A501X4Q1</accession>
<evidence type="ECO:0000256" key="3">
    <source>
        <dbReference type="ARBA" id="ARBA00022801"/>
    </source>
</evidence>
<keyword evidence="8" id="KW-1185">Reference proteome</keyword>
<evidence type="ECO:0000256" key="2">
    <source>
        <dbReference type="ARBA" id="ARBA00013064"/>
    </source>
</evidence>
<dbReference type="PANTHER" id="PTHR11717:SF7">
    <property type="entry name" value="LOW MOLECULAR WEIGHT PHOSPHOTYROSINE PROTEIN PHOSPHATASE"/>
    <property type="match status" value="1"/>
</dbReference>
<feature type="active site" description="Nucleophile" evidence="5">
    <location>
        <position position="13"/>
    </location>
</feature>
<keyword evidence="4" id="KW-0904">Protein phosphatase</keyword>
<dbReference type="GO" id="GO:0004725">
    <property type="term" value="F:protein tyrosine phosphatase activity"/>
    <property type="evidence" value="ECO:0007669"/>
    <property type="project" value="UniProtKB-EC"/>
</dbReference>